<comment type="caution">
    <text evidence="1">The sequence shown here is derived from an EMBL/GenBank/DDBJ whole genome shotgun (WGS) entry which is preliminary data.</text>
</comment>
<dbReference type="Proteomes" id="UP000463388">
    <property type="component" value="Unassembled WGS sequence"/>
</dbReference>
<dbReference type="AlphaFoldDB" id="A0A6N8JPZ1"/>
<evidence type="ECO:0000313" key="2">
    <source>
        <dbReference type="Proteomes" id="UP000463388"/>
    </source>
</evidence>
<dbReference type="SUPFAM" id="SSF143880">
    <property type="entry name" value="NE0471 N-terminal domain-like"/>
    <property type="match status" value="1"/>
</dbReference>
<protein>
    <submittedName>
        <fullName evidence="1">DUF2442 domain-containing protein</fullName>
    </submittedName>
</protein>
<reference evidence="1 2" key="1">
    <citation type="submission" date="2019-12" db="EMBL/GenBank/DDBJ databases">
        <title>Microbes associate with the intestines of laboratory mice.</title>
        <authorList>
            <person name="Navarre W."/>
            <person name="Wong E."/>
        </authorList>
    </citation>
    <scope>NUCLEOTIDE SEQUENCE [LARGE SCALE GENOMIC DNA]</scope>
    <source>
        <strain evidence="1 2">NM66_B29</strain>
    </source>
</reference>
<organism evidence="1 2">
    <name type="scientific">Adlercreutzia mucosicola</name>
    <dbReference type="NCBI Taxonomy" id="580026"/>
    <lineage>
        <taxon>Bacteria</taxon>
        <taxon>Bacillati</taxon>
        <taxon>Actinomycetota</taxon>
        <taxon>Coriobacteriia</taxon>
        <taxon>Eggerthellales</taxon>
        <taxon>Eggerthellaceae</taxon>
        <taxon>Adlercreutzia</taxon>
    </lineage>
</organism>
<accession>A0A6N8JPZ1</accession>
<dbReference type="EMBL" id="WSRR01000042">
    <property type="protein sequence ID" value="MVX61971.1"/>
    <property type="molecule type" value="Genomic_DNA"/>
</dbReference>
<sequence length="99" mass="10896">MFISQGYMCASQPADNLKIVSARYVGNLCMLVTFSTGETRLLDATELLDFEAFAPLGNAEVFSAFSIEHGVLTWSDGEIDIAPEGLYSRTYEYPTEQVA</sequence>
<dbReference type="OrthoDB" id="427321at2"/>
<dbReference type="Pfam" id="PF10387">
    <property type="entry name" value="DUF2442"/>
    <property type="match status" value="1"/>
</dbReference>
<proteinExistence type="predicted"/>
<name>A0A6N8JPZ1_9ACTN</name>
<gene>
    <name evidence="1" type="ORF">GKZ27_11010</name>
</gene>
<evidence type="ECO:0000313" key="1">
    <source>
        <dbReference type="EMBL" id="MVX61971.1"/>
    </source>
</evidence>
<dbReference type="InterPro" id="IPR018841">
    <property type="entry name" value="DUF2442"/>
</dbReference>
<dbReference type="InterPro" id="IPR036782">
    <property type="entry name" value="NE0471-like_N"/>
</dbReference>
<keyword evidence="2" id="KW-1185">Reference proteome</keyword>
<dbReference type="RefSeq" id="WP_028026906.1">
    <property type="nucleotide sequence ID" value="NZ_JANJZH010000019.1"/>
</dbReference>
<dbReference type="Gene3D" id="3.30.2020.10">
    <property type="entry name" value="NE0471-like N-terminal domain"/>
    <property type="match status" value="1"/>
</dbReference>